<reference evidence="1" key="1">
    <citation type="submission" date="2022-08" db="EMBL/GenBank/DDBJ databases">
        <title>Complete Genome Sequences of 2 Bosea sp. soil isolates.</title>
        <authorList>
            <person name="Alvarez Arevalo M."/>
            <person name="Sterndorff E.B."/>
            <person name="Faurdal D."/>
            <person name="Joergensen T.S."/>
            <person name="Weber T."/>
        </authorList>
    </citation>
    <scope>NUCLEOTIDE SEQUENCE</scope>
    <source>
        <strain evidence="1">NBC_00436</strain>
    </source>
</reference>
<dbReference type="EMBL" id="CP102774">
    <property type="protein sequence ID" value="UZF85964.1"/>
    <property type="molecule type" value="Genomic_DNA"/>
</dbReference>
<evidence type="ECO:0000313" key="1">
    <source>
        <dbReference type="EMBL" id="UZF85964.1"/>
    </source>
</evidence>
<name>A0A9E8CNA2_9HYPH</name>
<accession>A0A9E8CNA2</accession>
<gene>
    <name evidence="1" type="ORF">NWE54_19405</name>
</gene>
<dbReference type="InterPro" id="IPR014710">
    <property type="entry name" value="RmlC-like_jellyroll"/>
</dbReference>
<proteinExistence type="predicted"/>
<sequence length="307" mass="33104">MSSYPSSDPRSQLAAQPAAKAPAVKAYAGADYARFYAEAPQQAGAGFKTWLARGQNFIVAYSDVEAGASLERPAQPDEYCLILPEETLGATVTAGAETVEVPGRSIAFIPPGASKVSVAGKGRLIRIFSSVAPDLAAACSNAASYAEPHANVALLTPWPEPRGGWKVRSYSLDVDAGGTGRFGSIFRCTTLMVNMLDPRFGLRDITTLSPHHHDDFEQGSLVIDGGYIHDIRWPWTPDMRIWREDEHELMAAPSLTVIPPPSIHTSRSVLPGLNQMIDIFSPPRLDFSLKPGWVINAADYPMPGETA</sequence>
<dbReference type="Gene3D" id="2.60.120.10">
    <property type="entry name" value="Jelly Rolls"/>
    <property type="match status" value="1"/>
</dbReference>
<organism evidence="1">
    <name type="scientific">Bosea sp. NBC_00436</name>
    <dbReference type="NCBI Taxonomy" id="2969620"/>
    <lineage>
        <taxon>Bacteria</taxon>
        <taxon>Pseudomonadati</taxon>
        <taxon>Pseudomonadota</taxon>
        <taxon>Alphaproteobacteria</taxon>
        <taxon>Hyphomicrobiales</taxon>
        <taxon>Boseaceae</taxon>
        <taxon>Bosea</taxon>
    </lineage>
</organism>
<protein>
    <submittedName>
        <fullName evidence="1">Uncharacterized protein</fullName>
    </submittedName>
</protein>
<dbReference type="AlphaFoldDB" id="A0A9E8CNA2"/>